<gene>
    <name evidence="2" type="ORF">B0D71_25880</name>
</gene>
<dbReference type="EMBL" id="MUJK01000012">
    <property type="protein sequence ID" value="POF39454.1"/>
    <property type="molecule type" value="Genomic_DNA"/>
</dbReference>
<evidence type="ECO:0000313" key="2">
    <source>
        <dbReference type="EMBL" id="POF39454.1"/>
    </source>
</evidence>
<dbReference type="OrthoDB" id="6900259at2"/>
<feature type="transmembrane region" description="Helical" evidence="1">
    <location>
        <begin position="6"/>
        <end position="31"/>
    </location>
</feature>
<dbReference type="RefSeq" id="WP_103397322.1">
    <property type="nucleotide sequence ID" value="NZ_MUJK01000012.1"/>
</dbReference>
<protein>
    <submittedName>
        <fullName evidence="2">Uncharacterized protein</fullName>
    </submittedName>
</protein>
<accession>A0A2S3VHK3</accession>
<dbReference type="Proteomes" id="UP000237440">
    <property type="component" value="Unassembled WGS sequence"/>
</dbReference>
<name>A0A2S3VHK3_9PSED</name>
<dbReference type="AlphaFoldDB" id="A0A2S3VHK3"/>
<organism evidence="2 3">
    <name type="scientific">Pseudomonas laurylsulfativorans</name>
    <dbReference type="NCBI Taxonomy" id="1943631"/>
    <lineage>
        <taxon>Bacteria</taxon>
        <taxon>Pseudomonadati</taxon>
        <taxon>Pseudomonadota</taxon>
        <taxon>Gammaproteobacteria</taxon>
        <taxon>Pseudomonadales</taxon>
        <taxon>Pseudomonadaceae</taxon>
        <taxon>Pseudomonas</taxon>
    </lineage>
</organism>
<sequence length="106" mass="11831">MTLSTADTLFLVIGVIDISGLFAGIGYMLFLANTKMDILQRCFKNSWGVTEGNAFEYSGVWGRIMIIGRISGYVTFSTFYIKRGLLSPDDLKELPVQLKQKLIALQ</sequence>
<keyword evidence="1" id="KW-0812">Transmembrane</keyword>
<keyword evidence="3" id="KW-1185">Reference proteome</keyword>
<keyword evidence="1" id="KW-0472">Membrane</keyword>
<comment type="caution">
    <text evidence="2">The sequence shown here is derived from an EMBL/GenBank/DDBJ whole genome shotgun (WGS) entry which is preliminary data.</text>
</comment>
<evidence type="ECO:0000313" key="3">
    <source>
        <dbReference type="Proteomes" id="UP000237440"/>
    </source>
</evidence>
<proteinExistence type="predicted"/>
<reference evidence="3" key="1">
    <citation type="submission" date="2017-02" db="EMBL/GenBank/DDBJ databases">
        <authorList>
            <person name="Furmanczyk E.M."/>
        </authorList>
    </citation>
    <scope>NUCLEOTIDE SEQUENCE [LARGE SCALE GENOMIC DNA]</scope>
    <source>
        <strain evidence="3">AP3_22</strain>
    </source>
</reference>
<keyword evidence="1" id="KW-1133">Transmembrane helix</keyword>
<evidence type="ECO:0000256" key="1">
    <source>
        <dbReference type="SAM" id="Phobius"/>
    </source>
</evidence>